<evidence type="ECO:0000256" key="2">
    <source>
        <dbReference type="ARBA" id="ARBA00022692"/>
    </source>
</evidence>
<keyword evidence="2 5" id="KW-0812">Transmembrane</keyword>
<dbReference type="GO" id="GO:0016020">
    <property type="term" value="C:membrane"/>
    <property type="evidence" value="ECO:0007669"/>
    <property type="project" value="UniProtKB-SubCell"/>
</dbReference>
<dbReference type="PANTHER" id="PTHR21284:SF11">
    <property type="entry name" value="KUNE-KUNE"/>
    <property type="match status" value="1"/>
</dbReference>
<evidence type="ECO:0000256" key="1">
    <source>
        <dbReference type="ARBA" id="ARBA00004141"/>
    </source>
</evidence>
<dbReference type="InterPro" id="IPR004031">
    <property type="entry name" value="PMP22/EMP/MP20/Claudin"/>
</dbReference>
<dbReference type="EMBL" id="GDAI01001118">
    <property type="protein sequence ID" value="JAI16485.1"/>
    <property type="molecule type" value="mRNA"/>
</dbReference>
<feature type="transmembrane region" description="Helical" evidence="5">
    <location>
        <begin position="12"/>
        <end position="32"/>
    </location>
</feature>
<feature type="transmembrane region" description="Helical" evidence="5">
    <location>
        <begin position="170"/>
        <end position="191"/>
    </location>
</feature>
<evidence type="ECO:0000256" key="4">
    <source>
        <dbReference type="ARBA" id="ARBA00023136"/>
    </source>
</evidence>
<dbReference type="Pfam" id="PF13903">
    <property type="entry name" value="Claudin_2"/>
    <property type="match status" value="1"/>
</dbReference>
<dbReference type="GO" id="GO:0005918">
    <property type="term" value="C:septate junction"/>
    <property type="evidence" value="ECO:0007669"/>
    <property type="project" value="TreeGrafter"/>
</dbReference>
<feature type="transmembrane region" description="Helical" evidence="5">
    <location>
        <begin position="128"/>
        <end position="150"/>
    </location>
</feature>
<protein>
    <submittedName>
        <fullName evidence="6">Putative conserved plasma membrane protein</fullName>
    </submittedName>
</protein>
<evidence type="ECO:0000256" key="3">
    <source>
        <dbReference type="ARBA" id="ARBA00022989"/>
    </source>
</evidence>
<evidence type="ECO:0000313" key="6">
    <source>
        <dbReference type="EMBL" id="JAI16485.1"/>
    </source>
</evidence>
<dbReference type="AlphaFoldDB" id="A0A0K8TRD6"/>
<sequence>MGASTKNGRFAVAFTALAFSFILIAFCTPHWLDNDGQLENARFINLGLWTVCLRNFTEIHRHYPDVVFNGCMWVFEEEYYIIHNFLLPDFYVATQFFFTLCFTLLLIALLLTLGFLGCSRDDTRYTVLLIANGTIQLMSAFFGLISVIIFGARGDGRDWMPNWEHNNMGWSFALACVGVLFLLPSGTLYIIEARRERYRKLNEIGTREASAYTEEGSRKYRGGQTDI</sequence>
<dbReference type="GO" id="GO:0035151">
    <property type="term" value="P:regulation of tube size, open tracheal system"/>
    <property type="evidence" value="ECO:0007669"/>
    <property type="project" value="TreeGrafter"/>
</dbReference>
<dbReference type="GO" id="GO:0019991">
    <property type="term" value="P:septate junction assembly"/>
    <property type="evidence" value="ECO:0007669"/>
    <property type="project" value="TreeGrafter"/>
</dbReference>
<reference evidence="6" key="1">
    <citation type="journal article" date="2015" name="Insect Biochem. Mol. Biol.">
        <title>An insight into the sialome of the horse fly, Tabanus bromius.</title>
        <authorList>
            <person name="Ribeiro J.M."/>
            <person name="Kazimirova M."/>
            <person name="Takac P."/>
            <person name="Andersen J.F."/>
            <person name="Francischetti I.M."/>
        </authorList>
    </citation>
    <scope>NUCLEOTIDE SEQUENCE</scope>
</reference>
<keyword evidence="4 5" id="KW-0472">Membrane</keyword>
<evidence type="ECO:0000256" key="5">
    <source>
        <dbReference type="SAM" id="Phobius"/>
    </source>
</evidence>
<feature type="transmembrane region" description="Helical" evidence="5">
    <location>
        <begin position="96"/>
        <end position="116"/>
    </location>
</feature>
<dbReference type="Gene3D" id="1.20.140.150">
    <property type="match status" value="1"/>
</dbReference>
<proteinExistence type="evidence at transcript level"/>
<comment type="subcellular location">
    <subcellularLocation>
        <location evidence="1">Membrane</location>
        <topology evidence="1">Multi-pass membrane protein</topology>
    </subcellularLocation>
</comment>
<keyword evidence="3 5" id="KW-1133">Transmembrane helix</keyword>
<name>A0A0K8TRD6_TABBR</name>
<organism evidence="6">
    <name type="scientific">Tabanus bromius</name>
    <name type="common">Band-eyed brown horse fly</name>
    <dbReference type="NCBI Taxonomy" id="304241"/>
    <lineage>
        <taxon>Eukaryota</taxon>
        <taxon>Metazoa</taxon>
        <taxon>Ecdysozoa</taxon>
        <taxon>Arthropoda</taxon>
        <taxon>Hexapoda</taxon>
        <taxon>Insecta</taxon>
        <taxon>Pterygota</taxon>
        <taxon>Neoptera</taxon>
        <taxon>Endopterygota</taxon>
        <taxon>Diptera</taxon>
        <taxon>Brachycera</taxon>
        <taxon>Tabanomorpha</taxon>
        <taxon>Tabanoidea</taxon>
        <taxon>Tabanidae</taxon>
        <taxon>Tabanus</taxon>
    </lineage>
</organism>
<dbReference type="PANTHER" id="PTHR21284">
    <property type="entry name" value="EG:80H7.2 PROTEIN"/>
    <property type="match status" value="1"/>
</dbReference>
<accession>A0A0K8TRD6</accession>